<evidence type="ECO:0000256" key="2">
    <source>
        <dbReference type="PIRSR" id="PIRSR605754-1"/>
    </source>
</evidence>
<dbReference type="Gene3D" id="2.40.260.10">
    <property type="entry name" value="Sortase"/>
    <property type="match status" value="1"/>
</dbReference>
<dbReference type="GO" id="GO:0016787">
    <property type="term" value="F:hydrolase activity"/>
    <property type="evidence" value="ECO:0007669"/>
    <property type="project" value="UniProtKB-KW"/>
</dbReference>
<keyword evidence="1 3" id="KW-0378">Hydrolase</keyword>
<reference evidence="3 4" key="1">
    <citation type="submission" date="2021-10" db="EMBL/GenBank/DDBJ databases">
        <title>Anaerobic single-cell dispensing facilitates the cultivation of human gut bacteria.</title>
        <authorList>
            <person name="Afrizal A."/>
        </authorList>
    </citation>
    <scope>NUCLEOTIDE SEQUENCE [LARGE SCALE GENOMIC DNA]</scope>
    <source>
        <strain evidence="3 4">CLA-AA-H232</strain>
    </source>
</reference>
<accession>A0AAE3DWG3</accession>
<sequence length="250" mass="29096">MKKRLTVIQVLLVLIFVGCCGYLGKYFYDSHKAESGFDELKKVVEKTERADATDGYIDKRADNGMLECYYSLYQQNNDMVGWIKIPDTPVDYPVVKYSDNEFYLHKNFNKEYQFSGIPFLDYQSNDESVNKIIYAHNMKNGTMFASLADYEDKSFYDAHKNIMYDTLYDKGEYEIVSAFTTKVGASNEFKYYDYADIESEERFNEYVTQAKSRSFYDTGVNTVYGDSLITLSTCAYHTSNERFVVIARKK</sequence>
<feature type="active site" description="Proton donor/acceptor" evidence="2">
    <location>
        <position position="136"/>
    </location>
</feature>
<organism evidence="3 4">
    <name type="scientific">Hominilimicola fabiformis</name>
    <dbReference type="NCBI Taxonomy" id="2885356"/>
    <lineage>
        <taxon>Bacteria</taxon>
        <taxon>Bacillati</taxon>
        <taxon>Bacillota</taxon>
        <taxon>Clostridia</taxon>
        <taxon>Eubacteriales</taxon>
        <taxon>Oscillospiraceae</taxon>
        <taxon>Hominilimicola</taxon>
    </lineage>
</organism>
<evidence type="ECO:0000313" key="3">
    <source>
        <dbReference type="EMBL" id="MCC2209626.1"/>
    </source>
</evidence>
<dbReference type="EC" id="3.4.22.71" evidence="3"/>
<dbReference type="PROSITE" id="PS51257">
    <property type="entry name" value="PROKAR_LIPOPROTEIN"/>
    <property type="match status" value="1"/>
</dbReference>
<evidence type="ECO:0000313" key="4">
    <source>
        <dbReference type="Proteomes" id="UP001198242"/>
    </source>
</evidence>
<dbReference type="Pfam" id="PF04203">
    <property type="entry name" value="Sortase"/>
    <property type="match status" value="1"/>
</dbReference>
<dbReference type="RefSeq" id="WP_308455795.1">
    <property type="nucleotide sequence ID" value="NZ_JAJEQM010000002.1"/>
</dbReference>
<dbReference type="InterPro" id="IPR005754">
    <property type="entry name" value="Sortase"/>
</dbReference>
<name>A0AAE3DWG3_9FIRM</name>
<feature type="active site" description="Acyl-thioester intermediate" evidence="2">
    <location>
        <position position="234"/>
    </location>
</feature>
<dbReference type="InterPro" id="IPR023365">
    <property type="entry name" value="Sortase_dom-sf"/>
</dbReference>
<gene>
    <name evidence="3" type="primary">srtB</name>
    <name evidence="3" type="ORF">LKE05_02310</name>
</gene>
<dbReference type="Proteomes" id="UP001198242">
    <property type="component" value="Unassembled WGS sequence"/>
</dbReference>
<dbReference type="SUPFAM" id="SSF63817">
    <property type="entry name" value="Sortase"/>
    <property type="match status" value="1"/>
</dbReference>
<dbReference type="NCBIfam" id="TIGR03064">
    <property type="entry name" value="sortase_srtB"/>
    <property type="match status" value="1"/>
</dbReference>
<keyword evidence="4" id="KW-1185">Reference proteome</keyword>
<protein>
    <submittedName>
        <fullName evidence="3">Class B sortase</fullName>
        <ecNumber evidence="3">3.4.22.71</ecNumber>
    </submittedName>
</protein>
<dbReference type="CDD" id="cd05826">
    <property type="entry name" value="Sortase_B"/>
    <property type="match status" value="1"/>
</dbReference>
<comment type="caution">
    <text evidence="3">The sequence shown here is derived from an EMBL/GenBank/DDBJ whole genome shotgun (WGS) entry which is preliminary data.</text>
</comment>
<dbReference type="AlphaFoldDB" id="A0AAE3DWG3"/>
<dbReference type="EMBL" id="JAJEQM010000002">
    <property type="protein sequence ID" value="MCC2209626.1"/>
    <property type="molecule type" value="Genomic_DNA"/>
</dbReference>
<dbReference type="InterPro" id="IPR009835">
    <property type="entry name" value="SrtB"/>
</dbReference>
<proteinExistence type="predicted"/>
<evidence type="ECO:0000256" key="1">
    <source>
        <dbReference type="ARBA" id="ARBA00022801"/>
    </source>
</evidence>